<keyword evidence="2" id="KW-0812">Transmembrane</keyword>
<feature type="compositionally biased region" description="Low complexity" evidence="1">
    <location>
        <begin position="328"/>
        <end position="343"/>
    </location>
</feature>
<keyword evidence="2" id="KW-1133">Transmembrane helix</keyword>
<dbReference type="KEGG" id="bfo:118430080"/>
<organism evidence="3 4">
    <name type="scientific">Branchiostoma floridae</name>
    <name type="common">Florida lancelet</name>
    <name type="synonym">Amphioxus</name>
    <dbReference type="NCBI Taxonomy" id="7739"/>
    <lineage>
        <taxon>Eukaryota</taxon>
        <taxon>Metazoa</taxon>
        <taxon>Chordata</taxon>
        <taxon>Cephalochordata</taxon>
        <taxon>Leptocardii</taxon>
        <taxon>Amphioxiformes</taxon>
        <taxon>Branchiostomatidae</taxon>
        <taxon>Branchiostoma</taxon>
    </lineage>
</organism>
<evidence type="ECO:0000313" key="4">
    <source>
        <dbReference type="RefSeq" id="XP_035696682.1"/>
    </source>
</evidence>
<feature type="region of interest" description="Disordered" evidence="1">
    <location>
        <begin position="139"/>
        <end position="158"/>
    </location>
</feature>
<protein>
    <submittedName>
        <fullName evidence="4">Nuclear envelope pore membrane protein POM 121-like</fullName>
    </submittedName>
</protein>
<feature type="compositionally biased region" description="Low complexity" evidence="1">
    <location>
        <begin position="86"/>
        <end position="97"/>
    </location>
</feature>
<feature type="compositionally biased region" description="Basic and acidic residues" evidence="1">
    <location>
        <begin position="255"/>
        <end position="264"/>
    </location>
</feature>
<feature type="transmembrane region" description="Helical" evidence="2">
    <location>
        <begin position="22"/>
        <end position="48"/>
    </location>
</feature>
<feature type="region of interest" description="Disordered" evidence="1">
    <location>
        <begin position="63"/>
        <end position="97"/>
    </location>
</feature>
<feature type="compositionally biased region" description="Polar residues" evidence="1">
    <location>
        <begin position="69"/>
        <end position="85"/>
    </location>
</feature>
<feature type="region of interest" description="Disordered" evidence="1">
    <location>
        <begin position="320"/>
        <end position="457"/>
    </location>
</feature>
<reference evidence="4" key="2">
    <citation type="submission" date="2025-08" db="UniProtKB">
        <authorList>
            <consortium name="RefSeq"/>
        </authorList>
    </citation>
    <scope>IDENTIFICATION</scope>
    <source>
        <strain evidence="4">S238N-H82</strain>
        <tissue evidence="4">Testes</tissue>
    </source>
</reference>
<accession>A0A9J7M8G3</accession>
<dbReference type="GeneID" id="118430080"/>
<feature type="region of interest" description="Disordered" evidence="1">
    <location>
        <begin position="201"/>
        <end position="308"/>
    </location>
</feature>
<reference evidence="3" key="1">
    <citation type="journal article" date="2020" name="Nat. Ecol. Evol.">
        <title>Deeply conserved synteny resolves early events in vertebrate evolution.</title>
        <authorList>
            <person name="Simakov O."/>
            <person name="Marletaz F."/>
            <person name="Yue J.X."/>
            <person name="O'Connell B."/>
            <person name="Jenkins J."/>
            <person name="Brandt A."/>
            <person name="Calef R."/>
            <person name="Tung C.H."/>
            <person name="Huang T.K."/>
            <person name="Schmutz J."/>
            <person name="Satoh N."/>
            <person name="Yu J.K."/>
            <person name="Putnam N.H."/>
            <person name="Green R.E."/>
            <person name="Rokhsar D.S."/>
        </authorList>
    </citation>
    <scope>NUCLEOTIDE SEQUENCE [LARGE SCALE GENOMIC DNA]</scope>
    <source>
        <strain evidence="3">S238N-H82</strain>
    </source>
</reference>
<dbReference type="Proteomes" id="UP000001554">
    <property type="component" value="Chromosome 14"/>
</dbReference>
<evidence type="ECO:0000313" key="3">
    <source>
        <dbReference type="Proteomes" id="UP000001554"/>
    </source>
</evidence>
<evidence type="ECO:0000256" key="2">
    <source>
        <dbReference type="SAM" id="Phobius"/>
    </source>
</evidence>
<proteinExistence type="predicted"/>
<feature type="compositionally biased region" description="Low complexity" evidence="1">
    <location>
        <begin position="271"/>
        <end position="281"/>
    </location>
</feature>
<feature type="compositionally biased region" description="Low complexity" evidence="1">
    <location>
        <begin position="141"/>
        <end position="156"/>
    </location>
</feature>
<feature type="compositionally biased region" description="Low complexity" evidence="1">
    <location>
        <begin position="211"/>
        <end position="234"/>
    </location>
</feature>
<gene>
    <name evidence="4" type="primary">LOC118430080</name>
</gene>
<evidence type="ECO:0000256" key="1">
    <source>
        <dbReference type="SAM" id="MobiDB-lite"/>
    </source>
</evidence>
<dbReference type="AlphaFoldDB" id="A0A9J7M8G3"/>
<keyword evidence="3" id="KW-1185">Reference proteome</keyword>
<name>A0A9J7M8G3_BRAFL</name>
<keyword evidence="2" id="KW-0472">Membrane</keyword>
<dbReference type="OrthoDB" id="2538017at2759"/>
<sequence>MQPENRKFYAIGGVSAGFLTGIYFFGLFYFLLLLAGLAGAAVAGAWAYDTYQWKKRQAVAWRPKRTRKNSTPETSYMNGSFGNRTLGSSSKKPFSPSLSFVRTRSPEYELQSSAGPLLPSPGEELSLSAITRRLTFSTLGSPTMPVTSPASPTPATRRYPTHQAQYTTRGTLPHVRWQGSLVSRVLSPHGVRGNIQSPVTVKIAAPPPNTSLMSSPSLLIRPSSRSSAAEESPSANPCDTETVIQALRQRRKRSRTDSEEGNYDKRRRKSSLSSVSSASSAFRTLQSNQEGEAIQPQGGALKRPALRQRWEDNPEVLKRVRNGAGSPAGSARNAFNSSFNSFRRGQDKLRGKRKMHGSQNTSPASSRVSTAGSVTPSDRNTPDAKKVKGSSPPSEADSVQDESSSSAVDSKPADTGRPATQEGAAVQRGGPARRRGVLQLQHEGPKLPPPGPDPGFEVTREIYEEDRRRKVERVKRVLQSVTLGQL</sequence>
<dbReference type="RefSeq" id="XP_035696682.1">
    <property type="nucleotide sequence ID" value="XM_035840789.1"/>
</dbReference>
<feature type="compositionally biased region" description="Polar residues" evidence="1">
    <location>
        <begin position="357"/>
        <end position="379"/>
    </location>
</feature>